<accession>A0A9X2HVX2</accession>
<comment type="caution">
    <text evidence="1">The sequence shown here is derived from an EMBL/GenBank/DDBJ whole genome shotgun (WGS) entry which is preliminary data.</text>
</comment>
<sequence>MDYELLIQNAEGERRVHSRRRGDMPSKGDLVEVNVNGAALEMKVMAVKDVYRETGSVWRVTLDETTAEAAPR</sequence>
<organism evidence="1 2">
    <name type="scientific">Sphingomonas liriopis</name>
    <dbReference type="NCBI Taxonomy" id="2949094"/>
    <lineage>
        <taxon>Bacteria</taxon>
        <taxon>Pseudomonadati</taxon>
        <taxon>Pseudomonadota</taxon>
        <taxon>Alphaproteobacteria</taxon>
        <taxon>Sphingomonadales</taxon>
        <taxon>Sphingomonadaceae</taxon>
        <taxon>Sphingomonas</taxon>
    </lineage>
</organism>
<keyword evidence="2" id="KW-1185">Reference proteome</keyword>
<reference evidence="1" key="1">
    <citation type="submission" date="2022-05" db="EMBL/GenBank/DDBJ databases">
        <title>Sphingomonas sp. strain RP10 Genome sequencing and assembly.</title>
        <authorList>
            <person name="Kim I."/>
        </authorList>
    </citation>
    <scope>NUCLEOTIDE SEQUENCE</scope>
    <source>
        <strain evidence="1">RP10</strain>
    </source>
</reference>
<protein>
    <submittedName>
        <fullName evidence="1">Uncharacterized protein</fullName>
    </submittedName>
</protein>
<dbReference type="AlphaFoldDB" id="A0A9X2HVX2"/>
<name>A0A9X2HVX2_9SPHN</name>
<dbReference type="EMBL" id="JAMLDY010000006">
    <property type="protein sequence ID" value="MCP3734509.1"/>
    <property type="molecule type" value="Genomic_DNA"/>
</dbReference>
<gene>
    <name evidence="1" type="ORF">M9979_06420</name>
</gene>
<proteinExistence type="predicted"/>
<dbReference type="Proteomes" id="UP001139486">
    <property type="component" value="Unassembled WGS sequence"/>
</dbReference>
<dbReference type="RefSeq" id="WP_254288508.1">
    <property type="nucleotide sequence ID" value="NZ_JAMLDY010000006.1"/>
</dbReference>
<evidence type="ECO:0000313" key="2">
    <source>
        <dbReference type="Proteomes" id="UP001139486"/>
    </source>
</evidence>
<evidence type="ECO:0000313" key="1">
    <source>
        <dbReference type="EMBL" id="MCP3734509.1"/>
    </source>
</evidence>